<proteinExistence type="predicted"/>
<dbReference type="Proteomes" id="UP000091857">
    <property type="component" value="Chromosome 14"/>
</dbReference>
<name>A0ACB7GET1_MANES</name>
<dbReference type="EMBL" id="CM004400">
    <property type="protein sequence ID" value="KAG8638379.1"/>
    <property type="molecule type" value="Genomic_DNA"/>
</dbReference>
<reference evidence="2" key="1">
    <citation type="journal article" date="2016" name="Nat. Biotechnol.">
        <title>Sequencing wild and cultivated cassava and related species reveals extensive interspecific hybridization and genetic diversity.</title>
        <authorList>
            <person name="Bredeson J.V."/>
            <person name="Lyons J.B."/>
            <person name="Prochnik S.E."/>
            <person name="Wu G.A."/>
            <person name="Ha C.M."/>
            <person name="Edsinger-Gonzales E."/>
            <person name="Grimwood J."/>
            <person name="Schmutz J."/>
            <person name="Rabbi I.Y."/>
            <person name="Egesi C."/>
            <person name="Nauluvula P."/>
            <person name="Lebot V."/>
            <person name="Ndunguru J."/>
            <person name="Mkamilo G."/>
            <person name="Bart R.S."/>
            <person name="Setter T.L."/>
            <person name="Gleadow R.M."/>
            <person name="Kulakow P."/>
            <person name="Ferguson M.E."/>
            <person name="Rounsley S."/>
            <person name="Rokhsar D.S."/>
        </authorList>
    </citation>
    <scope>NUCLEOTIDE SEQUENCE [LARGE SCALE GENOMIC DNA]</scope>
    <source>
        <strain evidence="2">cv. AM560-2</strain>
    </source>
</reference>
<comment type="caution">
    <text evidence="1">The sequence shown here is derived from an EMBL/GenBank/DDBJ whole genome shotgun (WGS) entry which is preliminary data.</text>
</comment>
<evidence type="ECO:0000313" key="1">
    <source>
        <dbReference type="EMBL" id="KAG8638379.1"/>
    </source>
</evidence>
<sequence>MFQGSIFNFVLLVIFEYCSHWDFYGSLVCVAAFLASIVGGLYCRFFDDWFNKRDELQKNISSFGKPMPPDGSGMLRSTRPKCARATRSPARCQQRTPINRIQVADNNNPQKALDRLAIIPTLTWRNAGARNPMLNTKEKESHFIKKCDWLSTPPQSFPRLHRFSFFSVILTPALVLPTQLSGYFVI</sequence>
<gene>
    <name evidence="1" type="ORF">MANES_14G022601v8</name>
</gene>
<keyword evidence="2" id="KW-1185">Reference proteome</keyword>
<evidence type="ECO:0000313" key="2">
    <source>
        <dbReference type="Proteomes" id="UP000091857"/>
    </source>
</evidence>
<accession>A0ACB7GET1</accession>
<protein>
    <submittedName>
        <fullName evidence="1">Uncharacterized protein</fullName>
    </submittedName>
</protein>
<organism evidence="1 2">
    <name type="scientific">Manihot esculenta</name>
    <name type="common">Cassava</name>
    <name type="synonym">Jatropha manihot</name>
    <dbReference type="NCBI Taxonomy" id="3983"/>
    <lineage>
        <taxon>Eukaryota</taxon>
        <taxon>Viridiplantae</taxon>
        <taxon>Streptophyta</taxon>
        <taxon>Embryophyta</taxon>
        <taxon>Tracheophyta</taxon>
        <taxon>Spermatophyta</taxon>
        <taxon>Magnoliopsida</taxon>
        <taxon>eudicotyledons</taxon>
        <taxon>Gunneridae</taxon>
        <taxon>Pentapetalae</taxon>
        <taxon>rosids</taxon>
        <taxon>fabids</taxon>
        <taxon>Malpighiales</taxon>
        <taxon>Euphorbiaceae</taxon>
        <taxon>Crotonoideae</taxon>
        <taxon>Manihoteae</taxon>
        <taxon>Manihot</taxon>
    </lineage>
</organism>